<proteinExistence type="predicted"/>
<protein>
    <submittedName>
        <fullName evidence="1">Uncharacterized protein DUF2591</fullName>
    </submittedName>
</protein>
<reference evidence="1 2" key="1">
    <citation type="submission" date="2018-10" db="EMBL/GenBank/DDBJ databases">
        <title>Genomic Encyclopedia of Type Strains, Phase IV (KMG-IV): sequencing the most valuable type-strain genomes for metagenomic binning, comparative biology and taxonomic classification.</title>
        <authorList>
            <person name="Goeker M."/>
        </authorList>
    </citation>
    <scope>NUCLEOTIDE SEQUENCE [LARGE SCALE GENOMIC DNA]</scope>
    <source>
        <strain evidence="1 2">DSM 23229</strain>
    </source>
</reference>
<dbReference type="AlphaFoldDB" id="A0A420WUH4"/>
<evidence type="ECO:0000313" key="2">
    <source>
        <dbReference type="Proteomes" id="UP000281975"/>
    </source>
</evidence>
<sequence>MMREMVEVDVCDLEGSALDYAVARAVGHDVTFGQWGPIHYGAIVTQPVDIAPEQTVPFRPSTDWSQGGPLIEECITSAEKYSGEEPWYTWPMPVGIGSCCGRTLLIASMRAIVMSEIGDPVQVPKELMG</sequence>
<name>A0A420WUH4_9GAMM</name>
<dbReference type="Pfam" id="PF10765">
    <property type="entry name" value="Phage_P22_NinX"/>
    <property type="match status" value="1"/>
</dbReference>
<dbReference type="EMBL" id="RBIN01000007">
    <property type="protein sequence ID" value="RKQ97096.1"/>
    <property type="molecule type" value="Genomic_DNA"/>
</dbReference>
<keyword evidence="2" id="KW-1185">Reference proteome</keyword>
<evidence type="ECO:0000313" key="1">
    <source>
        <dbReference type="EMBL" id="RKQ97096.1"/>
    </source>
</evidence>
<organism evidence="1 2">
    <name type="scientific">Kushneria sinocarnis</name>
    <dbReference type="NCBI Taxonomy" id="595502"/>
    <lineage>
        <taxon>Bacteria</taxon>
        <taxon>Pseudomonadati</taxon>
        <taxon>Pseudomonadota</taxon>
        <taxon>Gammaproteobacteria</taxon>
        <taxon>Oceanospirillales</taxon>
        <taxon>Halomonadaceae</taxon>
        <taxon>Kushneria</taxon>
    </lineage>
</organism>
<dbReference type="Proteomes" id="UP000281975">
    <property type="component" value="Unassembled WGS sequence"/>
</dbReference>
<gene>
    <name evidence="1" type="ORF">C7446_2515</name>
</gene>
<accession>A0A420WUH4</accession>
<comment type="caution">
    <text evidence="1">The sequence shown here is derived from an EMBL/GenBank/DDBJ whole genome shotgun (WGS) entry which is preliminary data.</text>
</comment>
<dbReference type="InterPro" id="IPR019701">
    <property type="entry name" value="Phage_P22_NinX"/>
</dbReference>